<dbReference type="SUPFAM" id="SSF55653">
    <property type="entry name" value="Ribosomal protein L9 C-domain"/>
    <property type="match status" value="1"/>
</dbReference>
<protein>
    <recommendedName>
        <fullName evidence="6">50S ribosomal protein L9, chloroplastic</fullName>
    </recommendedName>
</protein>
<dbReference type="NCBIfam" id="TIGR00158">
    <property type="entry name" value="L9"/>
    <property type="match status" value="1"/>
</dbReference>
<dbReference type="Gene3D" id="3.10.430.100">
    <property type="entry name" value="Ribosomal protein L9, C-terminal domain"/>
    <property type="match status" value="1"/>
</dbReference>
<evidence type="ECO:0000313" key="9">
    <source>
        <dbReference type="EMBL" id="QCI05118.1"/>
    </source>
</evidence>
<dbReference type="GO" id="GO:0019843">
    <property type="term" value="F:rRNA binding"/>
    <property type="evidence" value="ECO:0007669"/>
    <property type="project" value="UniProtKB-KW"/>
</dbReference>
<dbReference type="Pfam" id="PF01281">
    <property type="entry name" value="Ribosomal_L9_N"/>
    <property type="match status" value="1"/>
</dbReference>
<dbReference type="InterPro" id="IPR009027">
    <property type="entry name" value="Ribosomal_bL9/RNase_H1_N"/>
</dbReference>
<evidence type="ECO:0000256" key="4">
    <source>
        <dbReference type="ARBA" id="ARBA00022980"/>
    </source>
</evidence>
<dbReference type="Pfam" id="PF03948">
    <property type="entry name" value="Ribosomal_L9_C"/>
    <property type="match status" value="1"/>
</dbReference>
<name>A0A4D6WRC4_9FLOR</name>
<dbReference type="AlphaFoldDB" id="A0A4D6WRC4"/>
<dbReference type="GO" id="GO:0006412">
    <property type="term" value="P:translation"/>
    <property type="evidence" value="ECO:0007669"/>
    <property type="project" value="InterPro"/>
</dbReference>
<dbReference type="GO" id="GO:0003735">
    <property type="term" value="F:structural constituent of ribosome"/>
    <property type="evidence" value="ECO:0007669"/>
    <property type="project" value="InterPro"/>
</dbReference>
<dbReference type="PANTHER" id="PTHR21368">
    <property type="entry name" value="50S RIBOSOMAL PROTEIN L9"/>
    <property type="match status" value="1"/>
</dbReference>
<keyword evidence="9" id="KW-0934">Plastid</keyword>
<comment type="similarity">
    <text evidence="1">Belongs to the bacterial ribosomal protein bL9 family.</text>
</comment>
<geneLocation type="plastid" evidence="9"/>
<dbReference type="EMBL" id="MK814617">
    <property type="protein sequence ID" value="QCI05118.1"/>
    <property type="molecule type" value="Genomic_DNA"/>
</dbReference>
<evidence type="ECO:0000256" key="6">
    <source>
        <dbReference type="ARBA" id="ARBA00035427"/>
    </source>
</evidence>
<organism evidence="9">
    <name type="scientific">Centroceras clavulatum</name>
    <dbReference type="NCBI Taxonomy" id="159503"/>
    <lineage>
        <taxon>Eukaryota</taxon>
        <taxon>Rhodophyta</taxon>
        <taxon>Florideophyceae</taxon>
        <taxon>Rhodymeniophycidae</taxon>
        <taxon>Ceramiales</taxon>
        <taxon>Ceramiaceae</taxon>
        <taxon>Centroceras</taxon>
    </lineage>
</organism>
<keyword evidence="4 9" id="KW-0689">Ribosomal protein</keyword>
<dbReference type="InterPro" id="IPR020069">
    <property type="entry name" value="Ribosomal_bL9_C"/>
</dbReference>
<evidence type="ECO:0000259" key="7">
    <source>
        <dbReference type="Pfam" id="PF01281"/>
    </source>
</evidence>
<dbReference type="InterPro" id="IPR036935">
    <property type="entry name" value="Ribosomal_bL9_N_sf"/>
</dbReference>
<reference evidence="9" key="1">
    <citation type="journal article" date="2019" name="Mol. Phylogenet. Evol.">
        <title>Morphological evolution and classification of the red algal order Ceramiales inferred using plastid phylogenomics.</title>
        <authorList>
            <person name="Diaz-Tapia P."/>
            <person name="Pasella M.M."/>
            <person name="Verbruggen H."/>
            <person name="Maggs C.A."/>
        </authorList>
    </citation>
    <scope>NUCLEOTIDE SEQUENCE</scope>
    <source>
        <strain evidence="9">HV6547_1</strain>
    </source>
</reference>
<sequence length="154" mass="17947">MQKYITVIVKKTHKQLGKKGKILKLAPGYIFNYLIPNDLVEIPTKGKLKHFAMFNSIEDRKKQTLILQAKNIKEKIEMIKKISITKKIGDKRQIFGSINEKEIINEIYKQTNQIIEKKYIEIPLIKTIGLFSLPIKLLNQQEFNLIIQVLPCNI</sequence>
<dbReference type="InterPro" id="IPR020070">
    <property type="entry name" value="Ribosomal_bL9_N"/>
</dbReference>
<keyword evidence="5" id="KW-0687">Ribonucleoprotein</keyword>
<dbReference type="SUPFAM" id="SSF55658">
    <property type="entry name" value="L9 N-domain-like"/>
    <property type="match status" value="1"/>
</dbReference>
<keyword evidence="3" id="KW-0694">RNA-binding</keyword>
<keyword evidence="2" id="KW-0699">rRNA-binding</keyword>
<dbReference type="GO" id="GO:0005840">
    <property type="term" value="C:ribosome"/>
    <property type="evidence" value="ECO:0007669"/>
    <property type="project" value="UniProtKB-KW"/>
</dbReference>
<accession>A0A4D6WRC4</accession>
<feature type="domain" description="Large ribosomal subunit protein bL9 C-terminal" evidence="8">
    <location>
        <begin position="68"/>
        <end position="149"/>
    </location>
</feature>
<dbReference type="InterPro" id="IPR036791">
    <property type="entry name" value="Ribosomal_bL9_C_sf"/>
</dbReference>
<dbReference type="Gene3D" id="3.40.5.10">
    <property type="entry name" value="Ribosomal protein L9, N-terminal domain"/>
    <property type="match status" value="1"/>
</dbReference>
<gene>
    <name evidence="9" type="primary">rpl9</name>
</gene>
<evidence type="ECO:0000256" key="1">
    <source>
        <dbReference type="ARBA" id="ARBA00010605"/>
    </source>
</evidence>
<proteinExistence type="inferred from homology"/>
<feature type="domain" description="Ribosomal protein L9" evidence="7">
    <location>
        <begin position="6"/>
        <end position="51"/>
    </location>
</feature>
<evidence type="ECO:0000256" key="5">
    <source>
        <dbReference type="ARBA" id="ARBA00023274"/>
    </source>
</evidence>
<dbReference type="GO" id="GO:1990904">
    <property type="term" value="C:ribonucleoprotein complex"/>
    <property type="evidence" value="ECO:0007669"/>
    <property type="project" value="UniProtKB-KW"/>
</dbReference>
<dbReference type="InterPro" id="IPR000244">
    <property type="entry name" value="Ribosomal_bL9"/>
</dbReference>
<evidence type="ECO:0000256" key="3">
    <source>
        <dbReference type="ARBA" id="ARBA00022884"/>
    </source>
</evidence>
<reference evidence="9" key="2">
    <citation type="submission" date="2019-04" db="EMBL/GenBank/DDBJ databases">
        <authorList>
            <person name="Pasella M."/>
        </authorList>
    </citation>
    <scope>NUCLEOTIDE SEQUENCE</scope>
    <source>
        <strain evidence="9">HV6547_1</strain>
    </source>
</reference>
<evidence type="ECO:0000256" key="2">
    <source>
        <dbReference type="ARBA" id="ARBA00022730"/>
    </source>
</evidence>
<dbReference type="HAMAP" id="MF_00503">
    <property type="entry name" value="Ribosomal_bL9"/>
    <property type="match status" value="1"/>
</dbReference>
<evidence type="ECO:0000259" key="8">
    <source>
        <dbReference type="Pfam" id="PF03948"/>
    </source>
</evidence>
<dbReference type="InterPro" id="IPR020594">
    <property type="entry name" value="Ribosomal_bL9_bac/chp"/>
</dbReference>